<reference evidence="2" key="2">
    <citation type="submission" date="2010-03" db="EMBL/GenBank/DDBJ databases">
        <title>The genome sequence of Coccidioides posadasii strain Silveira.</title>
        <authorList>
            <consortium name="The Broad Institute Genome Sequencing Center for Infectious Disease"/>
            <person name="Neafsey D."/>
            <person name="Orbach M."/>
            <person name="Henn M.R."/>
            <person name="Cole G.T."/>
            <person name="Galgiani J."/>
            <person name="Gardner M.J."/>
            <person name="Kirkland T.N."/>
            <person name="Taylor J.W."/>
            <person name="Young S.K."/>
            <person name="Zeng Q."/>
            <person name="Koehrsen M."/>
            <person name="Alvarado L."/>
            <person name="Berlin A."/>
            <person name="Borenstein D."/>
            <person name="Chapman S.B."/>
            <person name="Chen Z."/>
            <person name="Engels R."/>
            <person name="Freedman E."/>
            <person name="Gellesch M."/>
            <person name="Goldberg J."/>
            <person name="Griggs A."/>
            <person name="Gujja S."/>
            <person name="Heilman E."/>
            <person name="Heiman D."/>
            <person name="Howarth C."/>
            <person name="Jen D."/>
            <person name="Larson L."/>
            <person name="Mehta T."/>
            <person name="Neiman D."/>
            <person name="Park D."/>
            <person name="Pearson M."/>
            <person name="Richards J."/>
            <person name="Roberts A."/>
            <person name="Saif S."/>
            <person name="Shea T."/>
            <person name="Shenoy N."/>
            <person name="Sisk P."/>
            <person name="Stolte C."/>
            <person name="Sykes S."/>
            <person name="Walk T."/>
            <person name="White J."/>
            <person name="Yandava C."/>
            <person name="Haas B."/>
            <person name="Nusbaum C."/>
            <person name="Birren B."/>
        </authorList>
    </citation>
    <scope>NUCLEOTIDE SEQUENCE [LARGE SCALE GENOMIC DNA]</scope>
    <source>
        <strain evidence="2">RMSCC 757 / Silveira</strain>
    </source>
</reference>
<evidence type="ECO:0000313" key="2">
    <source>
        <dbReference type="Proteomes" id="UP000002497"/>
    </source>
</evidence>
<dbReference type="Proteomes" id="UP000002497">
    <property type="component" value="Unassembled WGS sequence"/>
</dbReference>
<name>E9D9G3_COCPS</name>
<reference evidence="2" key="1">
    <citation type="journal article" date="2010" name="Genome Res.">
        <title>Population genomic sequencing of Coccidioides fungi reveals recent hybridization and transposon control.</title>
        <authorList>
            <person name="Neafsey D.E."/>
            <person name="Barker B.M."/>
            <person name="Sharpton T.J."/>
            <person name="Stajich J.E."/>
            <person name="Park D.J."/>
            <person name="Whiston E."/>
            <person name="Hung C.-Y."/>
            <person name="McMahan C."/>
            <person name="White J."/>
            <person name="Sykes S."/>
            <person name="Heiman D."/>
            <person name="Young S."/>
            <person name="Zeng Q."/>
            <person name="Abouelleil A."/>
            <person name="Aftuck L."/>
            <person name="Bessette D."/>
            <person name="Brown A."/>
            <person name="FitzGerald M."/>
            <person name="Lui A."/>
            <person name="Macdonald J.P."/>
            <person name="Priest M."/>
            <person name="Orbach M.J."/>
            <person name="Galgiani J.N."/>
            <person name="Kirkland T.N."/>
            <person name="Cole G.T."/>
            <person name="Birren B.W."/>
            <person name="Henn M.R."/>
            <person name="Taylor J.W."/>
            <person name="Rounsley S.D."/>
        </authorList>
    </citation>
    <scope>NUCLEOTIDE SEQUENCE [LARGE SCALE GENOMIC DNA]</scope>
    <source>
        <strain evidence="2">RMSCC 757 / Silveira</strain>
    </source>
</reference>
<dbReference type="AlphaFoldDB" id="E9D9G3"/>
<protein>
    <submittedName>
        <fullName evidence="1">Uncharacterized protein</fullName>
    </submittedName>
</protein>
<sequence>MRSTAGDTLFGIPRGARNIVLALSPREKIVGNRDGSPRLGGLCLGKLKAVDLEKLVAGMQIVSNLVRSGLSSHESRPLSTIYLLSQDEPVFIRRSISGFLVMTARMQK</sequence>
<dbReference type="HOGENOM" id="CLU_2196705_0_0_1"/>
<accession>E9D9G3</accession>
<keyword evidence="2" id="KW-1185">Reference proteome</keyword>
<organism evidence="2">
    <name type="scientific">Coccidioides posadasii (strain RMSCC 757 / Silveira)</name>
    <name type="common">Valley fever fungus</name>
    <dbReference type="NCBI Taxonomy" id="443226"/>
    <lineage>
        <taxon>Eukaryota</taxon>
        <taxon>Fungi</taxon>
        <taxon>Dikarya</taxon>
        <taxon>Ascomycota</taxon>
        <taxon>Pezizomycotina</taxon>
        <taxon>Eurotiomycetes</taxon>
        <taxon>Eurotiomycetidae</taxon>
        <taxon>Onygenales</taxon>
        <taxon>Onygenaceae</taxon>
        <taxon>Coccidioides</taxon>
    </lineage>
</organism>
<dbReference type="EMBL" id="GL636495">
    <property type="protein sequence ID" value="EFW17197.1"/>
    <property type="molecule type" value="Genomic_DNA"/>
</dbReference>
<gene>
    <name evidence="1" type="ORF">CPSG_06465</name>
</gene>
<dbReference type="VEuPathDB" id="FungiDB:CPSG_06465"/>
<evidence type="ECO:0000313" key="1">
    <source>
        <dbReference type="EMBL" id="EFW17197.1"/>
    </source>
</evidence>
<proteinExistence type="predicted"/>